<sequence length="138" mass="14496">MRIATGLATCVLAPFLIASAAGPLAAQDVVAGADLFLEYCAACHGGAAEGDGPMASALLVQPSNLTTLTQRNDGRFPVERIVTRIDGRDPLVSHGSDMPVYGWFFEGSDVTFKTPSGQPVMTSAPIADILEFLRSVQK</sequence>
<keyword evidence="5" id="KW-0732">Signal</keyword>
<keyword evidence="2 4" id="KW-0479">Metal-binding</keyword>
<evidence type="ECO:0000313" key="8">
    <source>
        <dbReference type="Proteomes" id="UP000309550"/>
    </source>
</evidence>
<evidence type="ECO:0000313" key="7">
    <source>
        <dbReference type="EMBL" id="TMM55308.1"/>
    </source>
</evidence>
<dbReference type="SUPFAM" id="SSF46626">
    <property type="entry name" value="Cytochrome c"/>
    <property type="match status" value="1"/>
</dbReference>
<dbReference type="PROSITE" id="PS51007">
    <property type="entry name" value="CYTC"/>
    <property type="match status" value="1"/>
</dbReference>
<dbReference type="AlphaFoldDB" id="A0A5S3PLM0"/>
<organism evidence="7 8">
    <name type="scientific">Sulfitobacter sabulilitoris</name>
    <dbReference type="NCBI Taxonomy" id="2562655"/>
    <lineage>
        <taxon>Bacteria</taxon>
        <taxon>Pseudomonadati</taxon>
        <taxon>Pseudomonadota</taxon>
        <taxon>Alphaproteobacteria</taxon>
        <taxon>Rhodobacterales</taxon>
        <taxon>Roseobacteraceae</taxon>
        <taxon>Sulfitobacter</taxon>
    </lineage>
</organism>
<dbReference type="InterPro" id="IPR009056">
    <property type="entry name" value="Cyt_c-like_dom"/>
</dbReference>
<keyword evidence="3 4" id="KW-0408">Iron</keyword>
<dbReference type="InterPro" id="IPR036909">
    <property type="entry name" value="Cyt_c-like_dom_sf"/>
</dbReference>
<dbReference type="Pfam" id="PF00034">
    <property type="entry name" value="Cytochrom_C"/>
    <property type="match status" value="1"/>
</dbReference>
<dbReference type="OrthoDB" id="335174at2"/>
<dbReference type="GO" id="GO:0020037">
    <property type="term" value="F:heme binding"/>
    <property type="evidence" value="ECO:0007669"/>
    <property type="project" value="InterPro"/>
</dbReference>
<evidence type="ECO:0000256" key="2">
    <source>
        <dbReference type="ARBA" id="ARBA00022723"/>
    </source>
</evidence>
<dbReference type="RefSeq" id="WP_138661477.1">
    <property type="nucleotide sequence ID" value="NZ_VANS01000001.1"/>
</dbReference>
<keyword evidence="1 4" id="KW-0349">Heme</keyword>
<evidence type="ECO:0000256" key="1">
    <source>
        <dbReference type="ARBA" id="ARBA00022617"/>
    </source>
</evidence>
<accession>A0A5S3PLM0</accession>
<gene>
    <name evidence="7" type="ORF">FDT80_07075</name>
</gene>
<evidence type="ECO:0000256" key="5">
    <source>
        <dbReference type="SAM" id="SignalP"/>
    </source>
</evidence>
<evidence type="ECO:0000256" key="3">
    <source>
        <dbReference type="ARBA" id="ARBA00023004"/>
    </source>
</evidence>
<feature type="domain" description="Cytochrome c" evidence="6">
    <location>
        <begin position="27"/>
        <end position="137"/>
    </location>
</feature>
<feature type="signal peptide" evidence="5">
    <location>
        <begin position="1"/>
        <end position="20"/>
    </location>
</feature>
<evidence type="ECO:0000259" key="6">
    <source>
        <dbReference type="PROSITE" id="PS51007"/>
    </source>
</evidence>
<protein>
    <submittedName>
        <fullName evidence="7">Cytochrome c</fullName>
    </submittedName>
</protein>
<dbReference type="EMBL" id="VANS01000001">
    <property type="protein sequence ID" value="TMM55308.1"/>
    <property type="molecule type" value="Genomic_DNA"/>
</dbReference>
<reference evidence="7 8" key="1">
    <citation type="submission" date="2019-05" db="EMBL/GenBank/DDBJ databases">
        <title>Sulfitobacter sabulilitoris sp. nov., isolated from a marine sand.</title>
        <authorList>
            <person name="Yoon J.-H."/>
        </authorList>
    </citation>
    <scope>NUCLEOTIDE SEQUENCE [LARGE SCALE GENOMIC DNA]</scope>
    <source>
        <strain evidence="7 8">HSMS-29</strain>
    </source>
</reference>
<dbReference type="Proteomes" id="UP000309550">
    <property type="component" value="Unassembled WGS sequence"/>
</dbReference>
<dbReference type="Gene3D" id="1.10.760.10">
    <property type="entry name" value="Cytochrome c-like domain"/>
    <property type="match status" value="1"/>
</dbReference>
<keyword evidence="8" id="KW-1185">Reference proteome</keyword>
<evidence type="ECO:0000256" key="4">
    <source>
        <dbReference type="PROSITE-ProRule" id="PRU00433"/>
    </source>
</evidence>
<name>A0A5S3PLM0_9RHOB</name>
<dbReference type="GO" id="GO:0046872">
    <property type="term" value="F:metal ion binding"/>
    <property type="evidence" value="ECO:0007669"/>
    <property type="project" value="UniProtKB-KW"/>
</dbReference>
<comment type="caution">
    <text evidence="7">The sequence shown here is derived from an EMBL/GenBank/DDBJ whole genome shotgun (WGS) entry which is preliminary data.</text>
</comment>
<feature type="chain" id="PRO_5024357151" evidence="5">
    <location>
        <begin position="21"/>
        <end position="138"/>
    </location>
</feature>
<dbReference type="GO" id="GO:0009055">
    <property type="term" value="F:electron transfer activity"/>
    <property type="evidence" value="ECO:0007669"/>
    <property type="project" value="InterPro"/>
</dbReference>
<proteinExistence type="predicted"/>